<comment type="similarity">
    <text evidence="2">Belongs to the auxin efflux carrier (TC 2.A.69) family.</text>
</comment>
<dbReference type="Pfam" id="PF03547">
    <property type="entry name" value="Mem_trans"/>
    <property type="match status" value="1"/>
</dbReference>
<evidence type="ECO:0000256" key="8">
    <source>
        <dbReference type="SAM" id="Phobius"/>
    </source>
</evidence>
<dbReference type="PANTHER" id="PTHR36838">
    <property type="entry name" value="AUXIN EFFLUX CARRIER FAMILY PROTEIN"/>
    <property type="match status" value="1"/>
</dbReference>
<keyword evidence="3" id="KW-0813">Transport</keyword>
<feature type="transmembrane region" description="Helical" evidence="8">
    <location>
        <begin position="301"/>
        <end position="324"/>
    </location>
</feature>
<keyword evidence="7 8" id="KW-0472">Membrane</keyword>
<keyword evidence="5 8" id="KW-0812">Transmembrane</keyword>
<keyword evidence="6 8" id="KW-1133">Transmembrane helix</keyword>
<feature type="transmembrane region" description="Helical" evidence="8">
    <location>
        <begin position="43"/>
        <end position="61"/>
    </location>
</feature>
<evidence type="ECO:0000256" key="3">
    <source>
        <dbReference type="ARBA" id="ARBA00022448"/>
    </source>
</evidence>
<gene>
    <name evidence="9" type="ORF">ACG01O_12815</name>
</gene>
<dbReference type="Proteomes" id="UP001606303">
    <property type="component" value="Unassembled WGS sequence"/>
</dbReference>
<name>A0ABW7GZV8_9BURK</name>
<evidence type="ECO:0000313" key="10">
    <source>
        <dbReference type="Proteomes" id="UP001606303"/>
    </source>
</evidence>
<dbReference type="PANTHER" id="PTHR36838:SF1">
    <property type="entry name" value="SLR1864 PROTEIN"/>
    <property type="match status" value="1"/>
</dbReference>
<proteinExistence type="inferred from homology"/>
<feature type="transmembrane region" description="Helical" evidence="8">
    <location>
        <begin position="176"/>
        <end position="196"/>
    </location>
</feature>
<evidence type="ECO:0000256" key="7">
    <source>
        <dbReference type="ARBA" id="ARBA00023136"/>
    </source>
</evidence>
<feature type="transmembrane region" description="Helical" evidence="8">
    <location>
        <begin position="208"/>
        <end position="233"/>
    </location>
</feature>
<sequence length="327" mass="34557">MTWAIAAKLLAILVAVAIGWAVGRMRWLGGGAAGSDSDPARVLANAAFYIFVPALLFRTTARLDTATLPWAFLLAFFVPALLLIAALYLWERWRRQPVDPVVAPSVRAITAGFGNTLQVGLPVAAGVFGEKGLAIHIAVVSLHALSILTLLTSIVELDLARERRSGNLRATLLQTVRNTVIHPVVLPVLAGLGWNATGLPLPAVADEALQSLGTAVVPLCLTLIGMSLAYYGWPRTWHGLAGLVAAKLLLMPAVVLVAAHWGLGLNGMPLAVIVMIAALPTGSNALIFAQRYRALEADVTAATVLSTVLYVATAPGWLALLAWLSPW</sequence>
<feature type="transmembrane region" description="Helical" evidence="8">
    <location>
        <begin position="269"/>
        <end position="289"/>
    </location>
</feature>
<evidence type="ECO:0000313" key="9">
    <source>
        <dbReference type="EMBL" id="MFG6467498.1"/>
    </source>
</evidence>
<comment type="subcellular location">
    <subcellularLocation>
        <location evidence="1">Cell membrane</location>
        <topology evidence="1">Multi-pass membrane protein</topology>
    </subcellularLocation>
</comment>
<protein>
    <submittedName>
        <fullName evidence="9">AEC family transporter</fullName>
    </submittedName>
</protein>
<evidence type="ECO:0000256" key="6">
    <source>
        <dbReference type="ARBA" id="ARBA00022989"/>
    </source>
</evidence>
<organism evidence="9 10">
    <name type="scientific">Pelomonas baiyunensis</name>
    <dbReference type="NCBI Taxonomy" id="3299026"/>
    <lineage>
        <taxon>Bacteria</taxon>
        <taxon>Pseudomonadati</taxon>
        <taxon>Pseudomonadota</taxon>
        <taxon>Betaproteobacteria</taxon>
        <taxon>Burkholderiales</taxon>
        <taxon>Sphaerotilaceae</taxon>
        <taxon>Roseateles</taxon>
    </lineage>
</organism>
<dbReference type="Gene3D" id="1.20.1530.20">
    <property type="match status" value="1"/>
</dbReference>
<dbReference type="EMBL" id="JBIGIB010000003">
    <property type="protein sequence ID" value="MFG6467498.1"/>
    <property type="molecule type" value="Genomic_DNA"/>
</dbReference>
<feature type="transmembrane region" description="Helical" evidence="8">
    <location>
        <begin position="133"/>
        <end position="155"/>
    </location>
</feature>
<evidence type="ECO:0000256" key="4">
    <source>
        <dbReference type="ARBA" id="ARBA00022475"/>
    </source>
</evidence>
<dbReference type="RefSeq" id="WP_394385131.1">
    <property type="nucleotide sequence ID" value="NZ_JBIGIB010000003.1"/>
</dbReference>
<evidence type="ECO:0000256" key="2">
    <source>
        <dbReference type="ARBA" id="ARBA00010145"/>
    </source>
</evidence>
<dbReference type="InterPro" id="IPR004776">
    <property type="entry name" value="Mem_transp_PIN-like"/>
</dbReference>
<keyword evidence="4" id="KW-1003">Cell membrane</keyword>
<evidence type="ECO:0000256" key="5">
    <source>
        <dbReference type="ARBA" id="ARBA00022692"/>
    </source>
</evidence>
<dbReference type="InterPro" id="IPR038770">
    <property type="entry name" value="Na+/solute_symporter_sf"/>
</dbReference>
<keyword evidence="10" id="KW-1185">Reference proteome</keyword>
<comment type="caution">
    <text evidence="9">The sequence shown here is derived from an EMBL/GenBank/DDBJ whole genome shotgun (WGS) entry which is preliminary data.</text>
</comment>
<reference evidence="9 10" key="1">
    <citation type="submission" date="2024-08" db="EMBL/GenBank/DDBJ databases">
        <authorList>
            <person name="Lu H."/>
        </authorList>
    </citation>
    <scope>NUCLEOTIDE SEQUENCE [LARGE SCALE GENOMIC DNA]</scope>
    <source>
        <strain evidence="9 10">BYS87W</strain>
    </source>
</reference>
<accession>A0ABW7GZV8</accession>
<feature type="transmembrane region" description="Helical" evidence="8">
    <location>
        <begin position="68"/>
        <end position="90"/>
    </location>
</feature>
<evidence type="ECO:0000256" key="1">
    <source>
        <dbReference type="ARBA" id="ARBA00004651"/>
    </source>
</evidence>
<feature type="transmembrane region" description="Helical" evidence="8">
    <location>
        <begin position="240"/>
        <end position="263"/>
    </location>
</feature>